<dbReference type="Pfam" id="PF01363">
    <property type="entry name" value="FYVE"/>
    <property type="match status" value="1"/>
</dbReference>
<feature type="compositionally biased region" description="Low complexity" evidence="13">
    <location>
        <begin position="237"/>
        <end position="248"/>
    </location>
</feature>
<feature type="region of interest" description="Disordered" evidence="13">
    <location>
        <begin position="237"/>
        <end position="262"/>
    </location>
</feature>
<dbReference type="CDD" id="cd03334">
    <property type="entry name" value="Fab1_TCP"/>
    <property type="match status" value="1"/>
</dbReference>
<proteinExistence type="predicted"/>
<feature type="domain" description="FYVE-type" evidence="14">
    <location>
        <begin position="421"/>
        <end position="481"/>
    </location>
</feature>
<dbReference type="GO" id="GO:0046854">
    <property type="term" value="P:phosphatidylinositol phosphate biosynthetic process"/>
    <property type="evidence" value="ECO:0007669"/>
    <property type="project" value="TreeGrafter"/>
</dbReference>
<dbReference type="SUPFAM" id="SSF57903">
    <property type="entry name" value="FYVE/PHD zinc finger"/>
    <property type="match status" value="1"/>
</dbReference>
<feature type="compositionally biased region" description="Low complexity" evidence="13">
    <location>
        <begin position="2348"/>
        <end position="2360"/>
    </location>
</feature>
<dbReference type="InParanoid" id="A0A317XSX0"/>
<comment type="catalytic activity">
    <reaction evidence="1">
        <text>a 1,2-diacyl-sn-glycero-3-phospho-(1D-myo-inositol-3-phosphate) + ATP = a 1,2-diacyl-sn-glycero-3-phospho-(1D-myo-inositol-3,5-bisphosphate) + ADP + H(+)</text>
        <dbReference type="Rhea" id="RHEA:13609"/>
        <dbReference type="ChEBI" id="CHEBI:15378"/>
        <dbReference type="ChEBI" id="CHEBI:30616"/>
        <dbReference type="ChEBI" id="CHEBI:57923"/>
        <dbReference type="ChEBI" id="CHEBI:58088"/>
        <dbReference type="ChEBI" id="CHEBI:456216"/>
        <dbReference type="EC" id="2.7.1.150"/>
    </reaction>
</comment>
<keyword evidence="8" id="KW-0862">Zinc</keyword>
<dbReference type="InterPro" id="IPR027484">
    <property type="entry name" value="PInositol-4-P-5-kinase_N"/>
</dbReference>
<dbReference type="STRING" id="1882483.A0A317XSX0"/>
<keyword evidence="4" id="KW-0479">Metal-binding</keyword>
<evidence type="ECO:0000256" key="5">
    <source>
        <dbReference type="ARBA" id="ARBA00022741"/>
    </source>
</evidence>
<dbReference type="InterPro" id="IPR017455">
    <property type="entry name" value="Znf_FYVE-rel"/>
</dbReference>
<dbReference type="InterPro" id="IPR002423">
    <property type="entry name" value="Cpn60/GroEL/TCP-1"/>
</dbReference>
<gene>
    <name evidence="16" type="ORF">BCV70DRAFT_198857</name>
</gene>
<feature type="region of interest" description="Disordered" evidence="13">
    <location>
        <begin position="1"/>
        <end position="32"/>
    </location>
</feature>
<feature type="region of interest" description="Disordered" evidence="13">
    <location>
        <begin position="1934"/>
        <end position="2291"/>
    </location>
</feature>
<dbReference type="Gene3D" id="3.30.40.10">
    <property type="entry name" value="Zinc/RING finger domain, C3HC4 (zinc finger)"/>
    <property type="match status" value="1"/>
</dbReference>
<dbReference type="PANTHER" id="PTHR45748">
    <property type="entry name" value="1-PHOSPHATIDYLINOSITOL 3-PHOSPHATE 5-KINASE-RELATED"/>
    <property type="match status" value="1"/>
</dbReference>
<dbReference type="SUPFAM" id="SSF54849">
    <property type="entry name" value="GroEL-intermediate domain like"/>
    <property type="match status" value="1"/>
</dbReference>
<dbReference type="PANTHER" id="PTHR45748:SF7">
    <property type="entry name" value="1-PHOSPHATIDYLINOSITOL 3-PHOSPHATE 5-KINASE-RELATED"/>
    <property type="match status" value="1"/>
</dbReference>
<dbReference type="PROSITE" id="PS50178">
    <property type="entry name" value="ZF_FYVE"/>
    <property type="match status" value="1"/>
</dbReference>
<dbReference type="EC" id="2.7.1.150" evidence="2"/>
<feature type="compositionally biased region" description="Acidic residues" evidence="13">
    <location>
        <begin position="616"/>
        <end position="631"/>
    </location>
</feature>
<dbReference type="Gene3D" id="3.30.800.10">
    <property type="entry name" value="Phosphatidylinositol Phosphate Kinase II Beta"/>
    <property type="match status" value="1"/>
</dbReference>
<feature type="region of interest" description="Disordered" evidence="13">
    <location>
        <begin position="2489"/>
        <end position="2518"/>
    </location>
</feature>
<feature type="compositionally biased region" description="Polar residues" evidence="13">
    <location>
        <begin position="187"/>
        <end position="198"/>
    </location>
</feature>
<keyword evidence="9 12" id="KW-0067">ATP-binding</keyword>
<dbReference type="CDD" id="cd15725">
    <property type="entry name" value="FYVE_PIKfyve_Fab1"/>
    <property type="match status" value="1"/>
</dbReference>
<protein>
    <recommendedName>
        <fullName evidence="2">1-phosphatidylinositol-3-phosphate 5-kinase</fullName>
        <ecNumber evidence="2">2.7.1.150</ecNumber>
    </recommendedName>
    <alternativeName>
        <fullName evidence="10">Type III PIP kinase</fullName>
    </alternativeName>
</protein>
<dbReference type="FunCoup" id="A0A317XSX0">
    <property type="interactions" value="496"/>
</dbReference>
<dbReference type="SMART" id="SM00330">
    <property type="entry name" value="PIPKc"/>
    <property type="match status" value="1"/>
</dbReference>
<evidence type="ECO:0000259" key="14">
    <source>
        <dbReference type="PROSITE" id="PS50178"/>
    </source>
</evidence>
<evidence type="ECO:0000256" key="12">
    <source>
        <dbReference type="PROSITE-ProRule" id="PRU00781"/>
    </source>
</evidence>
<evidence type="ECO:0000256" key="1">
    <source>
        <dbReference type="ARBA" id="ARBA00000768"/>
    </source>
</evidence>
<feature type="region of interest" description="Disordered" evidence="13">
    <location>
        <begin position="122"/>
        <end position="222"/>
    </location>
</feature>
<feature type="region of interest" description="Disordered" evidence="13">
    <location>
        <begin position="2315"/>
        <end position="2473"/>
    </location>
</feature>
<reference evidence="16 17" key="1">
    <citation type="journal article" date="2018" name="Mol. Biol. Evol.">
        <title>Broad Genomic Sampling Reveals a Smut Pathogenic Ancestry of the Fungal Clade Ustilaginomycotina.</title>
        <authorList>
            <person name="Kijpornyongpan T."/>
            <person name="Mondo S.J."/>
            <person name="Barry K."/>
            <person name="Sandor L."/>
            <person name="Lee J."/>
            <person name="Lipzen A."/>
            <person name="Pangilinan J."/>
            <person name="LaButti K."/>
            <person name="Hainaut M."/>
            <person name="Henrissat B."/>
            <person name="Grigoriev I.V."/>
            <person name="Spatafora J.W."/>
            <person name="Aime M.C."/>
        </authorList>
    </citation>
    <scope>NUCLEOTIDE SEQUENCE [LARGE SCALE GENOMIC DNA]</scope>
    <source>
        <strain evidence="16 17">MCA 3645</strain>
    </source>
</reference>
<dbReference type="OrthoDB" id="158357at2759"/>
<evidence type="ECO:0000256" key="11">
    <source>
        <dbReference type="PROSITE-ProRule" id="PRU00091"/>
    </source>
</evidence>
<dbReference type="InterPro" id="IPR000306">
    <property type="entry name" value="Znf_FYVE"/>
</dbReference>
<feature type="region of interest" description="Disordered" evidence="13">
    <location>
        <begin position="759"/>
        <end position="791"/>
    </location>
</feature>
<feature type="compositionally biased region" description="Polar residues" evidence="13">
    <location>
        <begin position="2410"/>
        <end position="2424"/>
    </location>
</feature>
<keyword evidence="17" id="KW-1185">Reference proteome</keyword>
<dbReference type="FunFam" id="3.50.7.10:FF:000007">
    <property type="entry name" value="1-phosphatidylinositol 3-phosphate 5-kinase isoform X1"/>
    <property type="match status" value="1"/>
</dbReference>
<feature type="compositionally biased region" description="Polar residues" evidence="13">
    <location>
        <begin position="670"/>
        <end position="679"/>
    </location>
</feature>
<dbReference type="FunFam" id="3.30.40.10:FF:000283">
    <property type="entry name" value="1-phosphatidylinositol-3-phosphate 5-kinase (Fab1)"/>
    <property type="match status" value="1"/>
</dbReference>
<evidence type="ECO:0000259" key="15">
    <source>
        <dbReference type="PROSITE" id="PS51455"/>
    </source>
</evidence>
<dbReference type="InterPro" id="IPR044769">
    <property type="entry name" value="PIKfyve_PIPKc"/>
</dbReference>
<feature type="compositionally biased region" description="Polar residues" evidence="13">
    <location>
        <begin position="168"/>
        <end position="180"/>
    </location>
</feature>
<evidence type="ECO:0000256" key="6">
    <source>
        <dbReference type="ARBA" id="ARBA00022771"/>
    </source>
</evidence>
<feature type="region of interest" description="Disordered" evidence="13">
    <location>
        <begin position="1860"/>
        <end position="1890"/>
    </location>
</feature>
<keyword evidence="3 12" id="KW-0808">Transferase</keyword>
<dbReference type="SUPFAM" id="SSF52029">
    <property type="entry name" value="GroEL apical domain-like"/>
    <property type="match status" value="1"/>
</dbReference>
<dbReference type="Pfam" id="PF01504">
    <property type="entry name" value="PIP5K"/>
    <property type="match status" value="1"/>
</dbReference>
<evidence type="ECO:0000256" key="9">
    <source>
        <dbReference type="ARBA" id="ARBA00022840"/>
    </source>
</evidence>
<dbReference type="Gene3D" id="3.50.7.10">
    <property type="entry name" value="GroEL"/>
    <property type="match status" value="1"/>
</dbReference>
<evidence type="ECO:0000256" key="4">
    <source>
        <dbReference type="ARBA" id="ARBA00022723"/>
    </source>
</evidence>
<dbReference type="InterPro" id="IPR013083">
    <property type="entry name" value="Znf_RING/FYVE/PHD"/>
</dbReference>
<dbReference type="SUPFAM" id="SSF56104">
    <property type="entry name" value="SAICAR synthase-like"/>
    <property type="match status" value="1"/>
</dbReference>
<dbReference type="GO" id="GO:0000285">
    <property type="term" value="F:1-phosphatidylinositol-3-phosphate 5-kinase activity"/>
    <property type="evidence" value="ECO:0007669"/>
    <property type="project" value="UniProtKB-EC"/>
</dbReference>
<evidence type="ECO:0000256" key="7">
    <source>
        <dbReference type="ARBA" id="ARBA00022777"/>
    </source>
</evidence>
<feature type="compositionally biased region" description="Low complexity" evidence="13">
    <location>
        <begin position="1319"/>
        <end position="1331"/>
    </location>
</feature>
<dbReference type="EMBL" id="KZ819190">
    <property type="protein sequence ID" value="PWZ01426.1"/>
    <property type="molecule type" value="Genomic_DNA"/>
</dbReference>
<evidence type="ECO:0000256" key="10">
    <source>
        <dbReference type="ARBA" id="ARBA00075294"/>
    </source>
</evidence>
<name>A0A317XSX0_9BASI</name>
<dbReference type="Gene3D" id="3.30.810.10">
    <property type="entry name" value="2-Layer Sandwich"/>
    <property type="match status" value="1"/>
</dbReference>
<evidence type="ECO:0000256" key="3">
    <source>
        <dbReference type="ARBA" id="ARBA00022679"/>
    </source>
</evidence>
<feature type="compositionally biased region" description="Low complexity" evidence="13">
    <location>
        <begin position="586"/>
        <end position="597"/>
    </location>
</feature>
<dbReference type="GO" id="GO:0005524">
    <property type="term" value="F:ATP binding"/>
    <property type="evidence" value="ECO:0007669"/>
    <property type="project" value="UniProtKB-UniRule"/>
</dbReference>
<keyword evidence="5 12" id="KW-0547">Nucleotide-binding</keyword>
<sequence>MASVASANRHSSGSSASFSSSTQNSNFADSHYNSRVSGAATTAAAGEGLTSFGFLNDTQDQQETSFALGSLFSRVKSALAGTASYEASSAAVHPVSTAPGQALAHPSGRISAPQHVAEIQAGPSASHYTEAAAGPSSIRAPIPTRDRKVSLARPSRGLSNIEEHPERSTTLNVSPPSRTGTADFVAQQRNSTSPNRSRATNEHSEPIATPVGGPNTRTSGANPAAALLANRNALRASTSATSVSTSRSHAGSNGPAGRSSAVTGLRGLPLMLRTAAPAPAVTFTSPATAIHARTPLAEAAGSYTDDRESVVADDGDAEFDTSRDTFSLLRGGAGGGAIDRSHLAKHGWSVIPGFPLSKDILADDTRSLRSSSTRVLRINDLGGAEDTPSRSAAQVGLQTSADAIVRRLRGEGLSRKFWMADENAKECRECLSVFTPFRRKHHCRICGQIFCGRCAAHIIKGKRFDFEGMIRVCNFCKRMLEEYERHELESSHHQKLGLLTQRASKNPNRVQPDKDMISAPLEAQIKSPQAQFAANHLFASANTGPSAFQMGLPHIASFASALTQAGSDDELDGPDISLHEAGRATTVTNANASSNSKNTKKKADAGSAAPFRKGMDDDDDLAAGPDPEVEEAAARFAASASDINPSARQTPVHGSPLHSTASIRMGRSKVSATGTTVTAPSAGRDGGGSPKVAFPITAVASDDPATNPAAIQSTSDYPRLRLVSETSRFPVQRSRLRSLRTVAALDPAQASALIRQRFEGATSRTETPVPPLGGADDEGSTGGKQLGTDRSETPEFYRELRICPEGITPALLEASITHHALEHLRKMMGQTLDRSGITHVQKWLDVLLPFVLTTVSRVKPDAREDQSRDIREFVKIKRIPGGKPDDSEYVDGYVCTKHVATKKMAALMPLTNARIMVIRFPLDYHRGPNQFMSLEPLIAQEREFIRILVARIIALRPQIVVVERTVSRTALELLEKEGIVVVWSVKPDAIRAISRCTQADVINSIDRLALDPRIGRCRFFNVETFQHASFPGWKKSFMRFEGTPKQLGCTIVLRGADGPKLSQVKRILRLMIFVAYNLRLEEHVMADEGAAMETIYSDYSDHRLNGDGRSSRDGCMPGRLTEGLPASSGPWSLPLTLSRRKTPALDEVEKQLLQISDGDGRGNDGKSHILRARARILRVLAIYESALITSSACISIPAPYPILRLKEQSDRLMQLIDQRETEELQRILKDEGKLLQPAASITELPASSGTATTGSTSMPLGSSPTSTSEEITPIAERANVLDEPQPSPSSPISPDDTTPKYELPKPRTYDTIPEESEEVASQSSAGSAASSPQRTKAGVTVKLNTAIAPEQSPARLQSSKTTVPIEQADAQLSGANTTTPTPRPSSPEDGGQVSTANISTSAVAGPASDAASIKVSSAPASEAPTRMASPGPPSSISTASQQTANTASTITVSQAQTLTSTLTRAAVAPPAPAFDLFSLLKTPSEVAKEAEYAIVLDHHRAAMQEWDRYLDIKPEAVSPFNHTRLQIIVTRHCTLVAKPCDGPNLEAIEFYGDRDETLGGHLERLAANSAKNCPAKGCGKNNVLHYNTYVHNQIRIQVVLERFVCPLPNEENRLLSWSYCKVCENATPVAFVTAETWSFSFAKYLELYFYRHDHCKTKLCEHDFYRDQVRYFAYQNMAVRFHSEEVDLYEVSMPRPRLFIDPSIQCNIKNEETATFARKSQAYWDSVMTRIRALGNEACSDAAGINRDKNRGVVSDMIRRCEADRREIDALIGELYEYSPATDVLCLNQARRVLQEKVVRWDVEFIEFEKNCIPSEKDLRRITTTHLKRLFSEKDTSVDARSETASNILTPAAEIDEALANVSEGTGNRVPKDDGGGGEESSTSAGGGTARRGIAVKAAEALGLLGADLATLPLLPDLLSNPADSVPQSLAEPVELRTGSNSAGQTETTGAESGQTGAKGAGVAVPSRTRTVPSAINKLGRTEPKPFRDGNFDDETDAADLSPVETRPMFSRRSMSNPVTAPSSPTFSFSKTRSIFESPSFPRADESSCTESELVGSVSGMLRRYDSPKRQAATLPPTALNDPTVSAGPGSRQQAGPGSLRRPSLRRGKTEEVVSVQGKSSSTRRKGGLLDHDDSESAPVSPMSLTGTMSRNSRLPRAKRNDSGGSVATLGRRSGTATPTSREPPPPPPSSYRPPKGEGLKAGPRPILGRTGGLSASAYSAVGPRGGGQSSAVDGGSNPGGSTITRQVSGGAGGVATSSSTSGIYGSRVPVARRSEHGPGTRSRVSTIAKHFDRISKEAERERERQHRLLLAQRARRARPVAMTRARVEVFSSVREAVRDDESEADSAAESSGDDSASAADNEDEDDDSDSDDEELAQPGPQKSKAGGQALRPSVTGRRLDGMPKAKGTAHQQLTGGLKTTKSKAANGNADDDGDGGGGDTIKARKGTKPAGDATATSSADHTLKAKQRGDAASVSGIVATIDDASTIASQDTGRAGRPSPPAASELESDAQSVAASSVTTSNMPLTLPSYLRSGFASDSDSMPSLERSFLKTLSGFWAFRTGEILPLEYPMLNSEHVFADSDVIFREDEPTSIIAFTLSSTQYKDRLKGMQSEMPRVREKEEPFMPGAAVESKGGAPASSVASNQPGHDSAGVNGDSESLSEGWGLVDVSSNALEGVLKKEGRHFRCEFESGSTRLWCKILFAEQFDALRRTCDCDVSVIESLSRCFKWDSSGGKSGLAFLKSRDHRFVVKQLSRFEMDAFSKFAPQYFNYMSQCLSRGRKTTLAKIFGCFRIGFRNPQTGKSLKLDCFVMENLFYGLENIRSYDLKGSTRNRYVQETGRENEVLLDENLIESSHLSPIFIREHSKKLLRASLYNDSLFLADMNVMDYSLMVGIDKRNKQLVVGIIDFVRTYTWDKRVESFVKETALLGGAGKGEPTIITPPDYRTRFLTFIDRGLLLMPDHWIEEWAL</sequence>
<dbReference type="Pfam" id="PF00118">
    <property type="entry name" value="Cpn60_TCP1"/>
    <property type="match status" value="1"/>
</dbReference>
<dbReference type="GO" id="GO:0010008">
    <property type="term" value="C:endosome membrane"/>
    <property type="evidence" value="ECO:0007669"/>
    <property type="project" value="TreeGrafter"/>
</dbReference>
<feature type="compositionally biased region" description="Pro residues" evidence="13">
    <location>
        <begin position="2182"/>
        <end position="2192"/>
    </location>
</feature>
<evidence type="ECO:0000313" key="17">
    <source>
        <dbReference type="Proteomes" id="UP000246740"/>
    </source>
</evidence>
<dbReference type="GO" id="GO:0008270">
    <property type="term" value="F:zinc ion binding"/>
    <property type="evidence" value="ECO:0007669"/>
    <property type="project" value="UniProtKB-KW"/>
</dbReference>
<accession>A0A317XSX0</accession>
<dbReference type="CDD" id="cd17300">
    <property type="entry name" value="PIPKc_PIKfyve"/>
    <property type="match status" value="1"/>
</dbReference>
<dbReference type="SMART" id="SM00064">
    <property type="entry name" value="FYVE"/>
    <property type="match status" value="1"/>
</dbReference>
<feature type="region of interest" description="Disordered" evidence="13">
    <location>
        <begin position="1239"/>
        <end position="1337"/>
    </location>
</feature>
<dbReference type="InterPro" id="IPR011011">
    <property type="entry name" value="Znf_FYVE_PHD"/>
</dbReference>
<feature type="region of interest" description="Disordered" evidence="13">
    <location>
        <begin position="586"/>
        <end position="690"/>
    </location>
</feature>
<dbReference type="Proteomes" id="UP000246740">
    <property type="component" value="Unassembled WGS sequence"/>
</dbReference>
<dbReference type="InterPro" id="IPR027409">
    <property type="entry name" value="GroEL-like_apical_dom_sf"/>
</dbReference>
<feature type="compositionally biased region" description="Basic and acidic residues" evidence="13">
    <location>
        <begin position="1297"/>
        <end position="1308"/>
    </location>
</feature>
<dbReference type="InterPro" id="IPR027483">
    <property type="entry name" value="PInositol-4-P-4/5-kinase_C_sf"/>
</dbReference>
<feature type="region of interest" description="Disordered" evidence="13">
    <location>
        <begin position="1369"/>
        <end position="1443"/>
    </location>
</feature>
<feature type="compositionally biased region" description="Basic and acidic residues" evidence="13">
    <location>
        <begin position="1980"/>
        <end position="1991"/>
    </location>
</feature>
<evidence type="ECO:0000256" key="2">
    <source>
        <dbReference type="ARBA" id="ARBA00012009"/>
    </source>
</evidence>
<dbReference type="FunFam" id="3.30.800.10:FF:000005">
    <property type="entry name" value="1-phosphatidylinositol-3-phosphate 5-kinase (Fab1)"/>
    <property type="match status" value="1"/>
</dbReference>
<feature type="compositionally biased region" description="Low complexity" evidence="13">
    <location>
        <begin position="1246"/>
        <end position="1274"/>
    </location>
</feature>
<feature type="compositionally biased region" description="Polar residues" evidence="13">
    <location>
        <begin position="2143"/>
        <end position="2153"/>
    </location>
</feature>
<feature type="compositionally biased region" description="Polar residues" evidence="13">
    <location>
        <begin position="2013"/>
        <end position="2037"/>
    </location>
</feature>
<evidence type="ECO:0000256" key="13">
    <source>
        <dbReference type="SAM" id="MobiDB-lite"/>
    </source>
</evidence>
<organism evidence="16 17">
    <name type="scientific">Testicularia cyperi</name>
    <dbReference type="NCBI Taxonomy" id="1882483"/>
    <lineage>
        <taxon>Eukaryota</taxon>
        <taxon>Fungi</taxon>
        <taxon>Dikarya</taxon>
        <taxon>Basidiomycota</taxon>
        <taxon>Ustilaginomycotina</taxon>
        <taxon>Ustilaginomycetes</taxon>
        <taxon>Ustilaginales</taxon>
        <taxon>Anthracoideaceae</taxon>
        <taxon>Testicularia</taxon>
    </lineage>
</organism>
<feature type="compositionally biased region" description="Acidic residues" evidence="13">
    <location>
        <begin position="2361"/>
        <end position="2376"/>
    </location>
</feature>
<feature type="region of interest" description="Disordered" evidence="13">
    <location>
        <begin position="2628"/>
        <end position="2660"/>
    </location>
</feature>
<evidence type="ECO:0000313" key="16">
    <source>
        <dbReference type="EMBL" id="PWZ01426.1"/>
    </source>
</evidence>
<feature type="domain" description="PIPK" evidence="15">
    <location>
        <begin position="2637"/>
        <end position="2957"/>
    </location>
</feature>
<keyword evidence="7 12" id="KW-0418">Kinase</keyword>
<feature type="compositionally biased region" description="Polar residues" evidence="13">
    <location>
        <begin position="1392"/>
        <end position="1402"/>
    </location>
</feature>
<feature type="compositionally biased region" description="Low complexity" evidence="13">
    <location>
        <begin position="1"/>
        <end position="26"/>
    </location>
</feature>
<feature type="compositionally biased region" description="Polar residues" evidence="13">
    <location>
        <begin position="1938"/>
        <end position="1956"/>
    </location>
</feature>
<evidence type="ECO:0000256" key="8">
    <source>
        <dbReference type="ARBA" id="ARBA00022833"/>
    </source>
</evidence>
<dbReference type="GO" id="GO:0000329">
    <property type="term" value="C:fungal-type vacuole membrane"/>
    <property type="evidence" value="ECO:0007669"/>
    <property type="project" value="TreeGrafter"/>
</dbReference>
<dbReference type="FunFam" id="3.30.810.10:FF:000001">
    <property type="entry name" value="1-phosphatidylinositol 3-phosphate 5-kinase FAB1"/>
    <property type="match status" value="1"/>
</dbReference>
<dbReference type="InterPro" id="IPR027410">
    <property type="entry name" value="TCP-1-like_intermed_sf"/>
</dbReference>
<keyword evidence="6 11" id="KW-0863">Zinc-finger</keyword>
<dbReference type="InterPro" id="IPR002498">
    <property type="entry name" value="PInositol-4-P-4/5-kinase_core"/>
</dbReference>
<feature type="compositionally biased region" description="Low complexity" evidence="13">
    <location>
        <begin position="1434"/>
        <end position="1443"/>
    </location>
</feature>
<dbReference type="PROSITE" id="PS51455">
    <property type="entry name" value="PIPK"/>
    <property type="match status" value="1"/>
</dbReference>